<gene>
    <name evidence="2" type="ORF">KOR34_02820</name>
</gene>
<organism evidence="2 3">
    <name type="scientific">Posidoniimonas corsicana</name>
    <dbReference type="NCBI Taxonomy" id="1938618"/>
    <lineage>
        <taxon>Bacteria</taxon>
        <taxon>Pseudomonadati</taxon>
        <taxon>Planctomycetota</taxon>
        <taxon>Planctomycetia</taxon>
        <taxon>Pirellulales</taxon>
        <taxon>Lacipirellulaceae</taxon>
        <taxon>Posidoniimonas</taxon>
    </lineage>
</organism>
<proteinExistence type="predicted"/>
<keyword evidence="2" id="KW-0413">Isomerase</keyword>
<dbReference type="PROSITE" id="PS51318">
    <property type="entry name" value="TAT"/>
    <property type="match status" value="1"/>
</dbReference>
<dbReference type="Proteomes" id="UP000316714">
    <property type="component" value="Unassembled WGS sequence"/>
</dbReference>
<accession>A0A5C5VAQ8</accession>
<dbReference type="OrthoDB" id="248282at2"/>
<dbReference type="InterPro" id="IPR013022">
    <property type="entry name" value="Xyl_isomerase-like_TIM-brl"/>
</dbReference>
<protein>
    <submittedName>
        <fullName evidence="2">Xylose isomerase-like TIM barrel</fullName>
    </submittedName>
</protein>
<dbReference type="InterPro" id="IPR006311">
    <property type="entry name" value="TAT_signal"/>
</dbReference>
<feature type="domain" description="Xylose isomerase-like TIM barrel" evidence="1">
    <location>
        <begin position="66"/>
        <end position="296"/>
    </location>
</feature>
<keyword evidence="3" id="KW-1185">Reference proteome</keyword>
<sequence>MSENESSSKSFSGGVRRRAFLGATLASAASAGVPSFASEHAQETDRPEICVFTKFLQPLSYGEMAEAVAAVGFDGVEATVRKNGHVLPERVEEDLPKHQEAIHRNGLKTTMITTDVLGLDQPNTEKVLRTAASLGIKQYRMGFYRYDSGRGVREQLAEIRPRLLELAALNRELGISAVYQNHCGADFVGAPLWDIHSLINDIPASEIGSAFDIRHATVEGGLAWPLHYDLMKPHIGAVYVKDFRWAGPKPEHVPLGTGRVDKRFLKMHREAGGDCPISLHVEYLKGADAQENLAAIKRDYGVLKEWLRA</sequence>
<dbReference type="Gene3D" id="3.20.20.150">
    <property type="entry name" value="Divalent-metal-dependent TIM barrel enzymes"/>
    <property type="match status" value="1"/>
</dbReference>
<dbReference type="AlphaFoldDB" id="A0A5C5VAQ8"/>
<dbReference type="GO" id="GO:0016853">
    <property type="term" value="F:isomerase activity"/>
    <property type="evidence" value="ECO:0007669"/>
    <property type="project" value="UniProtKB-KW"/>
</dbReference>
<dbReference type="PANTHER" id="PTHR12110:SF53">
    <property type="entry name" value="BLR5974 PROTEIN"/>
    <property type="match status" value="1"/>
</dbReference>
<dbReference type="SUPFAM" id="SSF51658">
    <property type="entry name" value="Xylose isomerase-like"/>
    <property type="match status" value="1"/>
</dbReference>
<dbReference type="InterPro" id="IPR050312">
    <property type="entry name" value="IolE/XylAMocC-like"/>
</dbReference>
<dbReference type="Pfam" id="PF01261">
    <property type="entry name" value="AP_endonuc_2"/>
    <property type="match status" value="1"/>
</dbReference>
<reference evidence="2 3" key="1">
    <citation type="submission" date="2019-02" db="EMBL/GenBank/DDBJ databases">
        <title>Deep-cultivation of Planctomycetes and their phenomic and genomic characterization uncovers novel biology.</title>
        <authorList>
            <person name="Wiegand S."/>
            <person name="Jogler M."/>
            <person name="Boedeker C."/>
            <person name="Pinto D."/>
            <person name="Vollmers J."/>
            <person name="Rivas-Marin E."/>
            <person name="Kohn T."/>
            <person name="Peeters S.H."/>
            <person name="Heuer A."/>
            <person name="Rast P."/>
            <person name="Oberbeckmann S."/>
            <person name="Bunk B."/>
            <person name="Jeske O."/>
            <person name="Meyerdierks A."/>
            <person name="Storesund J.E."/>
            <person name="Kallscheuer N."/>
            <person name="Luecker S."/>
            <person name="Lage O.M."/>
            <person name="Pohl T."/>
            <person name="Merkel B.J."/>
            <person name="Hornburger P."/>
            <person name="Mueller R.-W."/>
            <person name="Bruemmer F."/>
            <person name="Labrenz M."/>
            <person name="Spormann A.M."/>
            <person name="Op Den Camp H."/>
            <person name="Overmann J."/>
            <person name="Amann R."/>
            <person name="Jetten M.S.M."/>
            <person name="Mascher T."/>
            <person name="Medema M.H."/>
            <person name="Devos D.P."/>
            <person name="Kaster A.-K."/>
            <person name="Ovreas L."/>
            <person name="Rohde M."/>
            <person name="Galperin M.Y."/>
            <person name="Jogler C."/>
        </authorList>
    </citation>
    <scope>NUCLEOTIDE SEQUENCE [LARGE SCALE GENOMIC DNA]</scope>
    <source>
        <strain evidence="2 3">KOR34</strain>
    </source>
</reference>
<comment type="caution">
    <text evidence="2">The sequence shown here is derived from an EMBL/GenBank/DDBJ whole genome shotgun (WGS) entry which is preliminary data.</text>
</comment>
<evidence type="ECO:0000259" key="1">
    <source>
        <dbReference type="Pfam" id="PF01261"/>
    </source>
</evidence>
<name>A0A5C5VAQ8_9BACT</name>
<dbReference type="InterPro" id="IPR036237">
    <property type="entry name" value="Xyl_isomerase-like_sf"/>
</dbReference>
<dbReference type="RefSeq" id="WP_146561530.1">
    <property type="nucleotide sequence ID" value="NZ_SIHJ01000001.1"/>
</dbReference>
<evidence type="ECO:0000313" key="2">
    <source>
        <dbReference type="EMBL" id="TWT35391.1"/>
    </source>
</evidence>
<dbReference type="PANTHER" id="PTHR12110">
    <property type="entry name" value="HYDROXYPYRUVATE ISOMERASE"/>
    <property type="match status" value="1"/>
</dbReference>
<evidence type="ECO:0000313" key="3">
    <source>
        <dbReference type="Proteomes" id="UP000316714"/>
    </source>
</evidence>
<dbReference type="EMBL" id="SIHJ01000001">
    <property type="protein sequence ID" value="TWT35391.1"/>
    <property type="molecule type" value="Genomic_DNA"/>
</dbReference>